<keyword evidence="2" id="KW-0326">Glycosidase</keyword>
<dbReference type="CDD" id="cd02795">
    <property type="entry name" value="CBM6-CBM35-CBM36_like"/>
    <property type="match status" value="1"/>
</dbReference>
<gene>
    <name evidence="6" type="ORF">GCM10011585_28580</name>
</gene>
<dbReference type="AlphaFoldDB" id="A0A917HM20"/>
<dbReference type="InterPro" id="IPR017853">
    <property type="entry name" value="GH"/>
</dbReference>
<dbReference type="Gene3D" id="3.90.1330.10">
    <property type="entry name" value="Alpha-glucuronidase, C-terminal domain"/>
    <property type="match status" value="1"/>
</dbReference>
<keyword evidence="1 2" id="KW-0378">Hydrolase</keyword>
<comment type="caution">
    <text evidence="6">The sequence shown here is derived from an EMBL/GenBank/DDBJ whole genome shotgun (WGS) entry which is preliminary data.</text>
</comment>
<dbReference type="InterPro" id="IPR011099">
    <property type="entry name" value="Glyco_hydro_67_C"/>
</dbReference>
<protein>
    <submittedName>
        <fullName evidence="6">Xylan alpha-1,2-glucuronidase</fullName>
    </submittedName>
</protein>
<organism evidence="6 7">
    <name type="scientific">Edaphobacter dinghuensis</name>
    <dbReference type="NCBI Taxonomy" id="1560005"/>
    <lineage>
        <taxon>Bacteria</taxon>
        <taxon>Pseudomonadati</taxon>
        <taxon>Acidobacteriota</taxon>
        <taxon>Terriglobia</taxon>
        <taxon>Terriglobales</taxon>
        <taxon>Acidobacteriaceae</taxon>
        <taxon>Edaphobacter</taxon>
    </lineage>
</organism>
<evidence type="ECO:0000313" key="7">
    <source>
        <dbReference type="Proteomes" id="UP000647241"/>
    </source>
</evidence>
<name>A0A917HM20_9BACT</name>
<reference evidence="6" key="1">
    <citation type="journal article" date="2014" name="Int. J. Syst. Evol. Microbiol.">
        <title>Complete genome sequence of Corynebacterium casei LMG S-19264T (=DSM 44701T), isolated from a smear-ripened cheese.</title>
        <authorList>
            <consortium name="US DOE Joint Genome Institute (JGI-PGF)"/>
            <person name="Walter F."/>
            <person name="Albersmeier A."/>
            <person name="Kalinowski J."/>
            <person name="Ruckert C."/>
        </authorList>
    </citation>
    <scope>NUCLEOTIDE SEQUENCE</scope>
    <source>
        <strain evidence="6">CGMCC 1.12997</strain>
    </source>
</reference>
<dbReference type="InterPro" id="IPR037054">
    <property type="entry name" value="A-glucoronidase_C_sf"/>
</dbReference>
<feature type="domain" description="Glycosyl hydrolase family 67 C-terminal" evidence="4">
    <location>
        <begin position="365"/>
        <end position="586"/>
    </location>
</feature>
<evidence type="ECO:0000256" key="3">
    <source>
        <dbReference type="PIRSR" id="PIRSR029900-1"/>
    </source>
</evidence>
<feature type="domain" description="Glycosyl hydrolase family 67 catalytic" evidence="5">
    <location>
        <begin position="43"/>
        <end position="362"/>
    </location>
</feature>
<dbReference type="PANTHER" id="PTHR39207">
    <property type="entry name" value="ALPHA-GLUCURONIDASE A"/>
    <property type="match status" value="1"/>
</dbReference>
<evidence type="ECO:0000259" key="5">
    <source>
        <dbReference type="Pfam" id="PF07488"/>
    </source>
</evidence>
<dbReference type="Proteomes" id="UP000647241">
    <property type="component" value="Unassembled WGS sequence"/>
</dbReference>
<proteinExistence type="inferred from homology"/>
<dbReference type="Pfam" id="PF07477">
    <property type="entry name" value="Glyco_hydro_67C"/>
    <property type="match status" value="1"/>
</dbReference>
<dbReference type="PANTHER" id="PTHR39207:SF1">
    <property type="entry name" value="ALPHA-GLUCURONIDASE A"/>
    <property type="match status" value="1"/>
</dbReference>
<comment type="similarity">
    <text evidence="2">Belongs to the glycosyl hydrolase 67 family.</text>
</comment>
<dbReference type="InterPro" id="IPR011100">
    <property type="entry name" value="Glyco_hydro_67_cat"/>
</dbReference>
<feature type="active site" description="Proton acceptor" evidence="3">
    <location>
        <position position="274"/>
    </location>
</feature>
<dbReference type="InterPro" id="IPR029018">
    <property type="entry name" value="Hex-like_dom2"/>
</dbReference>
<evidence type="ECO:0000256" key="2">
    <source>
        <dbReference type="PIRNR" id="PIRNR029900"/>
    </source>
</evidence>
<dbReference type="GO" id="GO:0046559">
    <property type="term" value="F:alpha-glucuronidase activity"/>
    <property type="evidence" value="ECO:0007669"/>
    <property type="project" value="InterPro"/>
</dbReference>
<dbReference type="SUPFAM" id="SSF55545">
    <property type="entry name" value="beta-N-acetylhexosaminidase-like domain"/>
    <property type="match status" value="1"/>
</dbReference>
<feature type="active site" description="Proton acceptor" evidence="3">
    <location>
        <position position="302"/>
    </location>
</feature>
<keyword evidence="7" id="KW-1185">Reference proteome</keyword>
<dbReference type="GO" id="GO:0045493">
    <property type="term" value="P:xylan catabolic process"/>
    <property type="evidence" value="ECO:0007669"/>
    <property type="project" value="UniProtKB-KW"/>
</dbReference>
<dbReference type="SUPFAM" id="SSF51445">
    <property type="entry name" value="(Trans)glycosidases"/>
    <property type="match status" value="1"/>
</dbReference>
<dbReference type="EMBL" id="BMGT01000003">
    <property type="protein sequence ID" value="GGG83161.1"/>
    <property type="molecule type" value="Genomic_DNA"/>
</dbReference>
<feature type="active site" description="Proton donor" evidence="3">
    <location>
        <position position="195"/>
    </location>
</feature>
<sequence length="728" mass="81018">MTAEGFAISKLDERGHHLWIVAGGSSRGELYGVFHLLEQVGQLHEVVPDAESPSAPIRWVNQWDNFDGSIERGYAGRSIFFDGGHVRADLTRVSEYGRLLASVGLNGCTVNNVNSDLRTLQPEMLRELARIADTLRPWGVRMSLSVDLSSPQAVGHLSTFDPLDPQVIAWWQQKTDEIYKLIPDFGGFVVKADSEGRLGPSHYGRNPAQAANVLARALQPHGGVVLYRGFVYNQHLDWHDMKADRARAGYDNFRALDGKFEPNVVIQIKNGPIDFQVREPVSPLFAALQHTNQAIELQVTQEYTGQQRHMVFLVPMWKTALDTDMRAQNRSTPVKEIVEGKSFHQPLGGFVAVVNVGLDDNWLHHPMAMANLYGYGRLAWNPDLTTDQIVDIWTRLTFGNNPKVVSTIDDLQRNSWHVYEEYTGPLGLGTLTDIIGVHYGPGIESAERNGWGQWIRADHKGIGMDRTVATGTGYIGQYPPELAKVYESLVTCPDELLLFMHHVPYDHVLHSGKTVIQHVYDSHYDGAAAAATYATRWQSLHGLIDEDRYQRTLALFEYQAGHAVVWRDAVSEWFLRMSGIPDAMGRVGHYPNRIEAEAMQSDGYTSVNVTPWETASGGKAVVCNRAAACTLTTKLDKPVGVYKIAVQYFDIHPGAARYELLLNDRSIAHWNADNTLPPAVSDKKLDGHTSTRFTLSGVRLAPGDMLTLRGVPDGAEPAPVDYIEITKQ</sequence>
<accession>A0A917HM20</accession>
<dbReference type="Gene3D" id="3.30.379.10">
    <property type="entry name" value="Chitobiase/beta-hexosaminidase domain 2-like"/>
    <property type="match status" value="1"/>
</dbReference>
<dbReference type="PIRSF" id="PIRSF029900">
    <property type="entry name" value="Alpha-glucuronds"/>
    <property type="match status" value="1"/>
</dbReference>
<dbReference type="GO" id="GO:0005576">
    <property type="term" value="C:extracellular region"/>
    <property type="evidence" value="ECO:0007669"/>
    <property type="project" value="InterPro"/>
</dbReference>
<keyword evidence="2" id="KW-0858">Xylan degradation</keyword>
<dbReference type="InterPro" id="IPR011395">
    <property type="entry name" value="Glyco_hydro_67_aGlcAse"/>
</dbReference>
<keyword evidence="2" id="KW-0624">Polysaccharide degradation</keyword>
<dbReference type="Pfam" id="PF07488">
    <property type="entry name" value="Glyco_hydro_67M"/>
    <property type="match status" value="1"/>
</dbReference>
<evidence type="ECO:0000256" key="1">
    <source>
        <dbReference type="ARBA" id="ARBA00022801"/>
    </source>
</evidence>
<reference evidence="6" key="2">
    <citation type="submission" date="2020-09" db="EMBL/GenBank/DDBJ databases">
        <authorList>
            <person name="Sun Q."/>
            <person name="Zhou Y."/>
        </authorList>
    </citation>
    <scope>NUCLEOTIDE SEQUENCE</scope>
    <source>
        <strain evidence="6">CGMCC 1.12997</strain>
    </source>
</reference>
<evidence type="ECO:0000259" key="4">
    <source>
        <dbReference type="Pfam" id="PF07477"/>
    </source>
</evidence>
<dbReference type="Gene3D" id="3.20.20.80">
    <property type="entry name" value="Glycosidases"/>
    <property type="match status" value="1"/>
</dbReference>
<keyword evidence="2" id="KW-0119">Carbohydrate metabolism</keyword>
<evidence type="ECO:0000313" key="6">
    <source>
        <dbReference type="EMBL" id="GGG83161.1"/>
    </source>
</evidence>